<gene>
    <name evidence="7" type="ORF">ARD30_20015</name>
</gene>
<dbReference type="PIRSF" id="PIRSF005859">
    <property type="entry name" value="PBR"/>
    <property type="match status" value="1"/>
</dbReference>
<dbReference type="AlphaFoldDB" id="A0A0Q3PH78"/>
<accession>A0A0Q3PH78</accession>
<keyword evidence="4 6" id="KW-1133">Transmembrane helix</keyword>
<dbReference type="PANTHER" id="PTHR10057:SF0">
    <property type="entry name" value="TRANSLOCATOR PROTEIN"/>
    <property type="match status" value="1"/>
</dbReference>
<comment type="caution">
    <text evidence="7">The sequence shown here is derived from an EMBL/GenBank/DDBJ whole genome shotgun (WGS) entry which is preliminary data.</text>
</comment>
<keyword evidence="3 6" id="KW-0812">Transmembrane</keyword>
<evidence type="ECO:0000256" key="1">
    <source>
        <dbReference type="ARBA" id="ARBA00004141"/>
    </source>
</evidence>
<dbReference type="EMBL" id="LMAR01000053">
    <property type="protein sequence ID" value="KQK29102.1"/>
    <property type="molecule type" value="Genomic_DNA"/>
</dbReference>
<dbReference type="GO" id="GO:0016020">
    <property type="term" value="C:membrane"/>
    <property type="evidence" value="ECO:0007669"/>
    <property type="project" value="UniProtKB-SubCell"/>
</dbReference>
<evidence type="ECO:0000256" key="6">
    <source>
        <dbReference type="SAM" id="Phobius"/>
    </source>
</evidence>
<evidence type="ECO:0000256" key="4">
    <source>
        <dbReference type="ARBA" id="ARBA00022989"/>
    </source>
</evidence>
<evidence type="ECO:0008006" key="9">
    <source>
        <dbReference type="Google" id="ProtNLM"/>
    </source>
</evidence>
<feature type="transmembrane region" description="Helical" evidence="6">
    <location>
        <begin position="58"/>
        <end position="79"/>
    </location>
</feature>
<comment type="subcellular location">
    <subcellularLocation>
        <location evidence="1">Membrane</location>
        <topology evidence="1">Multi-pass membrane protein</topology>
    </subcellularLocation>
</comment>
<sequence>MTTVPQNLTDNRPPLWAALAIAILPVVAASIAGSAVTVPQIPIWYAGLLKPPFNPPNWIFAPVWTALYALMALGIFRILRLPVGTPGRRRALLIYHLQLLFNIGWSFAFFGANCPLAGLAVILPLLALIGATIAAFRMLDRLASNLLWPYLAWVAFATLLNASIWWLNR</sequence>
<organism evidence="7 8">
    <name type="scientific">Bosea thiooxidans</name>
    <dbReference type="NCBI Taxonomy" id="53254"/>
    <lineage>
        <taxon>Bacteria</taxon>
        <taxon>Pseudomonadati</taxon>
        <taxon>Pseudomonadota</taxon>
        <taxon>Alphaproteobacteria</taxon>
        <taxon>Hyphomicrobiales</taxon>
        <taxon>Boseaceae</taxon>
        <taxon>Bosea</taxon>
    </lineage>
</organism>
<comment type="similarity">
    <text evidence="2">Belongs to the TspO/BZRP family.</text>
</comment>
<keyword evidence="5 6" id="KW-0472">Membrane</keyword>
<reference evidence="7 8" key="1">
    <citation type="submission" date="2015-10" db="EMBL/GenBank/DDBJ databases">
        <title>Draft genome of Bosea thiooxidans.</title>
        <authorList>
            <person name="Wang X."/>
        </authorList>
    </citation>
    <scope>NUCLEOTIDE SEQUENCE [LARGE SCALE GENOMIC DNA]</scope>
    <source>
        <strain evidence="7 8">CGMCC 9174</strain>
    </source>
</reference>
<dbReference type="PANTHER" id="PTHR10057">
    <property type="entry name" value="PERIPHERAL-TYPE BENZODIAZEPINE RECEPTOR"/>
    <property type="match status" value="1"/>
</dbReference>
<dbReference type="RefSeq" id="WP_055729683.1">
    <property type="nucleotide sequence ID" value="NZ_LMAR01000053.1"/>
</dbReference>
<evidence type="ECO:0000313" key="7">
    <source>
        <dbReference type="EMBL" id="KQK29102.1"/>
    </source>
</evidence>
<feature type="transmembrane region" description="Helical" evidence="6">
    <location>
        <begin position="15"/>
        <end position="38"/>
    </location>
</feature>
<evidence type="ECO:0000256" key="5">
    <source>
        <dbReference type="ARBA" id="ARBA00023136"/>
    </source>
</evidence>
<dbReference type="CDD" id="cd15904">
    <property type="entry name" value="TSPO_MBR"/>
    <property type="match status" value="1"/>
</dbReference>
<feature type="transmembrane region" description="Helical" evidence="6">
    <location>
        <begin position="148"/>
        <end position="167"/>
    </location>
</feature>
<evidence type="ECO:0000313" key="8">
    <source>
        <dbReference type="Proteomes" id="UP000051562"/>
    </source>
</evidence>
<proteinExistence type="inferred from homology"/>
<dbReference type="Proteomes" id="UP000051562">
    <property type="component" value="Unassembled WGS sequence"/>
</dbReference>
<feature type="transmembrane region" description="Helical" evidence="6">
    <location>
        <begin position="91"/>
        <end position="110"/>
    </location>
</feature>
<keyword evidence="8" id="KW-1185">Reference proteome</keyword>
<dbReference type="Gene3D" id="1.20.1260.100">
    <property type="entry name" value="TspO/MBR protein"/>
    <property type="match status" value="1"/>
</dbReference>
<protein>
    <recommendedName>
        <fullName evidence="9">TspO and MBR related proteins</fullName>
    </recommendedName>
</protein>
<name>A0A0Q3PH78_9HYPH</name>
<dbReference type="InterPro" id="IPR038330">
    <property type="entry name" value="TspO/MBR-related_sf"/>
</dbReference>
<evidence type="ECO:0000256" key="2">
    <source>
        <dbReference type="ARBA" id="ARBA00007524"/>
    </source>
</evidence>
<feature type="transmembrane region" description="Helical" evidence="6">
    <location>
        <begin position="116"/>
        <end position="136"/>
    </location>
</feature>
<dbReference type="InterPro" id="IPR004307">
    <property type="entry name" value="TspO_MBR"/>
</dbReference>
<dbReference type="GO" id="GO:0033013">
    <property type="term" value="P:tetrapyrrole metabolic process"/>
    <property type="evidence" value="ECO:0007669"/>
    <property type="project" value="UniProtKB-ARBA"/>
</dbReference>
<evidence type="ECO:0000256" key="3">
    <source>
        <dbReference type="ARBA" id="ARBA00022692"/>
    </source>
</evidence>
<dbReference type="Pfam" id="PF03073">
    <property type="entry name" value="TspO_MBR"/>
    <property type="match status" value="1"/>
</dbReference>
<dbReference type="FunFam" id="1.20.1260.100:FF:000001">
    <property type="entry name" value="translocator protein 2"/>
    <property type="match status" value="1"/>
</dbReference>